<dbReference type="GO" id="GO:0046872">
    <property type="term" value="F:metal ion binding"/>
    <property type="evidence" value="ECO:0007669"/>
    <property type="project" value="UniProtKB-KW"/>
</dbReference>
<keyword evidence="15" id="KW-1185">Reference proteome</keyword>
<accession>A0AAE8MWV5</accession>
<feature type="region of interest" description="Disordered" evidence="11">
    <location>
        <begin position="282"/>
        <end position="318"/>
    </location>
</feature>
<keyword evidence="6" id="KW-0540">Nuclease</keyword>
<keyword evidence="7" id="KW-0479">Metal-binding</keyword>
<feature type="domain" description="tRNase Z endonuclease" evidence="13">
    <location>
        <begin position="116"/>
        <end position="177"/>
    </location>
</feature>
<evidence type="ECO:0000259" key="12">
    <source>
        <dbReference type="Pfam" id="PF12706"/>
    </source>
</evidence>
<evidence type="ECO:0000256" key="9">
    <source>
        <dbReference type="ARBA" id="ARBA00022801"/>
    </source>
</evidence>
<comment type="catalytic activity">
    <reaction evidence="1">
        <text>Endonucleolytic cleavage of RNA, removing extra 3' nucleotides from tRNA precursor, generating 3' termini of tRNAs. A 3'-hydroxy group is left at the tRNA terminus and a 5'-phosphoryl group is left at the trailer molecule.</text>
        <dbReference type="EC" id="3.1.26.11"/>
    </reaction>
</comment>
<keyword evidence="9" id="KW-0378">Hydrolase</keyword>
<feature type="compositionally biased region" description="Acidic residues" evidence="11">
    <location>
        <begin position="293"/>
        <end position="304"/>
    </location>
</feature>
<evidence type="ECO:0000256" key="7">
    <source>
        <dbReference type="ARBA" id="ARBA00022723"/>
    </source>
</evidence>
<dbReference type="AlphaFoldDB" id="A0AAE8MWV5"/>
<evidence type="ECO:0000313" key="14">
    <source>
        <dbReference type="EMBL" id="SPO01084.1"/>
    </source>
</evidence>
<feature type="region of interest" description="Disordered" evidence="11">
    <location>
        <begin position="1"/>
        <end position="35"/>
    </location>
</feature>
<evidence type="ECO:0000256" key="4">
    <source>
        <dbReference type="ARBA" id="ARBA00012477"/>
    </source>
</evidence>
<dbReference type="InterPro" id="IPR047151">
    <property type="entry name" value="RNZ2-like"/>
</dbReference>
<evidence type="ECO:0000256" key="2">
    <source>
        <dbReference type="ARBA" id="ARBA00001947"/>
    </source>
</evidence>
<dbReference type="Gene3D" id="3.60.15.10">
    <property type="entry name" value="Ribonuclease Z/Hydroxyacylglutathione hydrolase-like"/>
    <property type="match status" value="2"/>
</dbReference>
<feature type="compositionally biased region" description="Basic residues" evidence="11">
    <location>
        <begin position="18"/>
        <end position="29"/>
    </location>
</feature>
<dbReference type="Pfam" id="PF12706">
    <property type="entry name" value="Lactamase_B_2"/>
    <property type="match status" value="1"/>
</dbReference>
<evidence type="ECO:0000259" key="13">
    <source>
        <dbReference type="Pfam" id="PF13691"/>
    </source>
</evidence>
<dbReference type="EC" id="3.1.26.11" evidence="4"/>
<evidence type="ECO:0000313" key="15">
    <source>
        <dbReference type="Proteomes" id="UP001187682"/>
    </source>
</evidence>
<evidence type="ECO:0000256" key="10">
    <source>
        <dbReference type="ARBA" id="ARBA00022833"/>
    </source>
</evidence>
<dbReference type="InterPro" id="IPR027794">
    <property type="entry name" value="tRNase_Z_dom"/>
</dbReference>
<dbReference type="GO" id="GO:0005739">
    <property type="term" value="C:mitochondrion"/>
    <property type="evidence" value="ECO:0007669"/>
    <property type="project" value="TreeGrafter"/>
</dbReference>
<comment type="cofactor">
    <cofactor evidence="2">
        <name>Zn(2+)</name>
        <dbReference type="ChEBI" id="CHEBI:29105"/>
    </cofactor>
</comment>
<keyword evidence="5" id="KW-0819">tRNA processing</keyword>
<dbReference type="SUPFAM" id="SSF56281">
    <property type="entry name" value="Metallo-hydrolase/oxidoreductase"/>
    <property type="match status" value="2"/>
</dbReference>
<evidence type="ECO:0000256" key="8">
    <source>
        <dbReference type="ARBA" id="ARBA00022759"/>
    </source>
</evidence>
<organism evidence="14 15">
    <name type="scientific">Cephalotrichum gorgonifer</name>
    <dbReference type="NCBI Taxonomy" id="2041049"/>
    <lineage>
        <taxon>Eukaryota</taxon>
        <taxon>Fungi</taxon>
        <taxon>Dikarya</taxon>
        <taxon>Ascomycota</taxon>
        <taxon>Pezizomycotina</taxon>
        <taxon>Sordariomycetes</taxon>
        <taxon>Hypocreomycetidae</taxon>
        <taxon>Microascales</taxon>
        <taxon>Microascaceae</taxon>
        <taxon>Cephalotrichum</taxon>
    </lineage>
</organism>
<dbReference type="GO" id="GO:1990180">
    <property type="term" value="P:mitochondrial tRNA 3'-end processing"/>
    <property type="evidence" value="ECO:0007669"/>
    <property type="project" value="TreeGrafter"/>
</dbReference>
<evidence type="ECO:0000256" key="11">
    <source>
        <dbReference type="SAM" id="MobiDB-lite"/>
    </source>
</evidence>
<name>A0AAE8MWV5_9PEZI</name>
<gene>
    <name evidence="14" type="ORF">DNG_03831</name>
</gene>
<keyword evidence="10" id="KW-0862">Zinc</keyword>
<proteinExistence type="inferred from homology"/>
<comment type="similarity">
    <text evidence="3">Belongs to the RNase Z family.</text>
</comment>
<evidence type="ECO:0000256" key="5">
    <source>
        <dbReference type="ARBA" id="ARBA00022694"/>
    </source>
</evidence>
<dbReference type="Pfam" id="PF13691">
    <property type="entry name" value="Lactamase_B_4"/>
    <property type="match status" value="1"/>
</dbReference>
<dbReference type="InterPro" id="IPR001279">
    <property type="entry name" value="Metallo-B-lactamas"/>
</dbReference>
<evidence type="ECO:0000256" key="6">
    <source>
        <dbReference type="ARBA" id="ARBA00022722"/>
    </source>
</evidence>
<feature type="domain" description="Metallo-beta-lactamase" evidence="12">
    <location>
        <begin position="676"/>
        <end position="879"/>
    </location>
</feature>
<keyword evidence="8" id="KW-0255">Endonuclease</keyword>
<reference evidence="14" key="1">
    <citation type="submission" date="2018-03" db="EMBL/GenBank/DDBJ databases">
        <authorList>
            <person name="Guldener U."/>
        </authorList>
    </citation>
    <scope>NUCLEOTIDE SEQUENCE</scope>
</reference>
<comment type="caution">
    <text evidence="14">The sequence shown here is derived from an EMBL/GenBank/DDBJ whole genome shotgun (WGS) entry which is preliminary data.</text>
</comment>
<sequence length="937" mass="104830">MLQNNLAQKALRNLNPRRPPKFAPRRPPSRRVSPFTGPSYIFPPVKVLRVHESAYENRPQAAIEFALPGASFPYFPSNTVFVFHPPRKTARDGITACAQGYTDYGSTIPKMSHVDILTTPTADTPGACLYVHFDKRRYLFGRLSEGVQRAFAQRKMAASSLEQIFVSGEVGWSTVGGMMGLLLTVADVVAGAKESLAEHNKGRRAKGGKEATKTTMERLDIHGADNLSYSLATARNFIFRTGMPFKTFELPEDRRLADPKLTEPDWSDDCLRVWKLPLSKHVPTRKRRREDNGTEAEVDGEMDTNMDPSTHKRQKSEERRALSALVDSMFDSDWRMDALVPTKLHDVQLPATIFVRGDDHSIHKYRGPMPGDSDDVPNIDVLVREPWPATKVHTLPQTQYSSQSMCYIVKNYPTRGKFRADLAKKLGVKPVDNKRLIAGESIPDKDGNMVTPEMVLEPETKGQGFLVADIADVAYVPSFLSRPEWANEEIMDGVGLVYWLLGKDMASHPDILAFMKDRPQLKHIVLAPDTCPNMIAFESHARLAGKLKRIDPERFPTLSFSNLVPEAKVPDAPFLAGRTGKRVKTVPQIQIQDQNIVPFFDPNDGASAMDEEILQLAAAASTKVSDPEFLSWIEEDEKDIPNRDTEITPLGTGSAIPSKYRNVSATLIRVPSYGSYLLDCGENTLGQMKRAYGHEETEKIMSELRCIVISHMHADHHLGTMSVIDAWQKATAGTSSVLSISCTDYMRRFIEEYSQVQPVDFTRIRFYGDTHSDSDYRHQFPEGDPSRLSEIERVRVDHCKSAHACILTWPSGLKIAYSGDCRPSPRFAKAAKGATLLVHEATFDDDKAGDAFAKKHSTLSEALDIASQMEARRVLLTHFSQRYAKVVAGGEGPEKDVEVSRRVVLNAFDQMRVKLGDFRKAEAFLPAIRRLLEEESK</sequence>
<evidence type="ECO:0000256" key="1">
    <source>
        <dbReference type="ARBA" id="ARBA00000402"/>
    </source>
</evidence>
<evidence type="ECO:0000256" key="3">
    <source>
        <dbReference type="ARBA" id="ARBA00007823"/>
    </source>
</evidence>
<dbReference type="PANTHER" id="PTHR12553:SF49">
    <property type="entry name" value="ZINC PHOSPHODIESTERASE ELAC PROTEIN 2"/>
    <property type="match status" value="1"/>
</dbReference>
<dbReference type="CDD" id="cd07718">
    <property type="entry name" value="RNaseZ_ELAC1_ELAC2-C-term-like_MBL-fold"/>
    <property type="match status" value="1"/>
</dbReference>
<dbReference type="PANTHER" id="PTHR12553">
    <property type="entry name" value="ZINC PHOSPHODIESTERASE ELAC PROTEIN 2"/>
    <property type="match status" value="1"/>
</dbReference>
<dbReference type="Proteomes" id="UP001187682">
    <property type="component" value="Unassembled WGS sequence"/>
</dbReference>
<dbReference type="EMBL" id="ONZQ02000004">
    <property type="protein sequence ID" value="SPO01084.1"/>
    <property type="molecule type" value="Genomic_DNA"/>
</dbReference>
<dbReference type="GO" id="GO:0042781">
    <property type="term" value="F:3'-tRNA processing endoribonuclease activity"/>
    <property type="evidence" value="ECO:0007669"/>
    <property type="project" value="UniProtKB-EC"/>
</dbReference>
<protein>
    <recommendedName>
        <fullName evidence="4">ribonuclease Z</fullName>
        <ecNumber evidence="4">3.1.26.11</ecNumber>
    </recommendedName>
</protein>
<dbReference type="InterPro" id="IPR036866">
    <property type="entry name" value="RibonucZ/Hydroxyglut_hydro"/>
</dbReference>